<dbReference type="EMBL" id="CP002629">
    <property type="protein sequence ID" value="AEB09420.1"/>
    <property type="molecule type" value="Genomic_DNA"/>
</dbReference>
<dbReference type="CDD" id="cd00093">
    <property type="entry name" value="HTH_XRE"/>
    <property type="match status" value="1"/>
</dbReference>
<dbReference type="CDD" id="cd02209">
    <property type="entry name" value="cupin_XRE_C"/>
    <property type="match status" value="1"/>
</dbReference>
<dbReference type="PANTHER" id="PTHR46797">
    <property type="entry name" value="HTH-TYPE TRANSCRIPTIONAL REGULATOR"/>
    <property type="match status" value="1"/>
</dbReference>
<dbReference type="SMART" id="SM00530">
    <property type="entry name" value="HTH_XRE"/>
    <property type="match status" value="1"/>
</dbReference>
<evidence type="ECO:0000313" key="3">
    <source>
        <dbReference type="EMBL" id="AEB09420.1"/>
    </source>
</evidence>
<reference evidence="4" key="2">
    <citation type="submission" date="2011-03" db="EMBL/GenBank/DDBJ databases">
        <title>The complete genome of Desulfobacca acetoxidans DSM 11109.</title>
        <authorList>
            <consortium name="US DOE Joint Genome Institute (JGI-PGF)"/>
            <person name="Lucas S."/>
            <person name="Copeland A."/>
            <person name="Lapidus A."/>
            <person name="Bruce D."/>
            <person name="Goodwin L."/>
            <person name="Pitluck S."/>
            <person name="Peters L."/>
            <person name="Kyrpides N."/>
            <person name="Mavromatis K."/>
            <person name="Ivanova N."/>
            <person name="Ovchinnikova G."/>
            <person name="Teshima H."/>
            <person name="Detter J.C."/>
            <person name="Han C."/>
            <person name="Land M."/>
            <person name="Hauser L."/>
            <person name="Markowitz V."/>
            <person name="Cheng J.-F."/>
            <person name="Hugenholtz P."/>
            <person name="Woyke T."/>
            <person name="Wu D."/>
            <person name="Spring S."/>
            <person name="Schueler E."/>
            <person name="Brambilla E."/>
            <person name="Klenk H.-P."/>
            <person name="Eisen J.A."/>
        </authorList>
    </citation>
    <scope>NUCLEOTIDE SEQUENCE [LARGE SCALE GENOMIC DNA]</scope>
    <source>
        <strain evidence="4">ATCC 700848 / DSM 11109 / ASRB2</strain>
    </source>
</reference>
<evidence type="ECO:0000256" key="1">
    <source>
        <dbReference type="ARBA" id="ARBA00023125"/>
    </source>
</evidence>
<dbReference type="HOGENOM" id="CLU_085376_1_4_7"/>
<dbReference type="InterPro" id="IPR014710">
    <property type="entry name" value="RmlC-like_jellyroll"/>
</dbReference>
<dbReference type="eggNOG" id="COG1396">
    <property type="taxonomic scope" value="Bacteria"/>
</dbReference>
<dbReference type="STRING" id="880072.Desac_1566"/>
<dbReference type="InterPro" id="IPR011051">
    <property type="entry name" value="RmlC_Cupin_sf"/>
</dbReference>
<dbReference type="GO" id="GO:0005829">
    <property type="term" value="C:cytosol"/>
    <property type="evidence" value="ECO:0007669"/>
    <property type="project" value="TreeGrafter"/>
</dbReference>
<evidence type="ECO:0000259" key="2">
    <source>
        <dbReference type="PROSITE" id="PS50943"/>
    </source>
</evidence>
<dbReference type="PROSITE" id="PS50943">
    <property type="entry name" value="HTH_CROC1"/>
    <property type="match status" value="1"/>
</dbReference>
<dbReference type="Pfam" id="PF01381">
    <property type="entry name" value="HTH_3"/>
    <property type="match status" value="1"/>
</dbReference>
<dbReference type="SUPFAM" id="SSF51182">
    <property type="entry name" value="RmlC-like cupins"/>
    <property type="match status" value="1"/>
</dbReference>
<dbReference type="GO" id="GO:0003677">
    <property type="term" value="F:DNA binding"/>
    <property type="evidence" value="ECO:0007669"/>
    <property type="project" value="UniProtKB-KW"/>
</dbReference>
<dbReference type="Gene3D" id="1.10.260.40">
    <property type="entry name" value="lambda repressor-like DNA-binding domains"/>
    <property type="match status" value="1"/>
</dbReference>
<keyword evidence="1" id="KW-0238">DNA-binding</keyword>
<accession>F2NHT5</accession>
<feature type="domain" description="HTH cro/C1-type" evidence="2">
    <location>
        <begin position="7"/>
        <end position="61"/>
    </location>
</feature>
<dbReference type="RefSeq" id="WP_013706530.1">
    <property type="nucleotide sequence ID" value="NC_015388.1"/>
</dbReference>
<dbReference type="Pfam" id="PF07883">
    <property type="entry name" value="Cupin_2"/>
    <property type="match status" value="1"/>
</dbReference>
<protein>
    <submittedName>
        <fullName evidence="3">Cupin 2 conserved barrel domain protein</fullName>
    </submittedName>
</protein>
<reference evidence="3 4" key="1">
    <citation type="journal article" date="2011" name="Stand. Genomic Sci.">
        <title>Complete genome sequence of the acetate-degrading sulfate reducer Desulfobacca acetoxidans type strain (ASRB2).</title>
        <authorList>
            <person name="Goker M."/>
            <person name="Teshima H."/>
            <person name="Lapidus A."/>
            <person name="Nolan M."/>
            <person name="Lucas S."/>
            <person name="Hammon N."/>
            <person name="Deshpande S."/>
            <person name="Cheng J.F."/>
            <person name="Tapia R."/>
            <person name="Han C."/>
            <person name="Goodwin L."/>
            <person name="Pitluck S."/>
            <person name="Huntemann M."/>
            <person name="Liolios K."/>
            <person name="Ivanova N."/>
            <person name="Pagani I."/>
            <person name="Mavromatis K."/>
            <person name="Ovchinikova G."/>
            <person name="Pati A."/>
            <person name="Chen A."/>
            <person name="Palaniappan K."/>
            <person name="Land M."/>
            <person name="Hauser L."/>
            <person name="Brambilla E.M."/>
            <person name="Rohde M."/>
            <person name="Spring S."/>
            <person name="Detter J.C."/>
            <person name="Woyke T."/>
            <person name="Bristow J."/>
            <person name="Eisen J.A."/>
            <person name="Markowitz V."/>
            <person name="Hugenholtz P."/>
            <person name="Kyrpides N.C."/>
            <person name="Klenk H.P."/>
        </authorList>
    </citation>
    <scope>NUCLEOTIDE SEQUENCE [LARGE SCALE GENOMIC DNA]</scope>
    <source>
        <strain evidence="4">ATCC 700848 / DSM 11109 / ASRB2</strain>
    </source>
</reference>
<dbReference type="eggNOG" id="COG0662">
    <property type="taxonomic scope" value="Bacteria"/>
</dbReference>
<dbReference type="PANTHER" id="PTHR46797:SF11">
    <property type="entry name" value="HTH-TYPE TRANSCRIPTIONAL REGULATOR PUUR"/>
    <property type="match status" value="1"/>
</dbReference>
<dbReference type="KEGG" id="dao:Desac_1566"/>
<dbReference type="InterPro" id="IPR001387">
    <property type="entry name" value="Cro/C1-type_HTH"/>
</dbReference>
<proteinExistence type="predicted"/>
<dbReference type="InterPro" id="IPR050807">
    <property type="entry name" value="TransReg_Diox_bact_type"/>
</dbReference>
<dbReference type="InterPro" id="IPR010982">
    <property type="entry name" value="Lambda_DNA-bd_dom_sf"/>
</dbReference>
<name>F2NHT5_DESAR</name>
<keyword evidence="4" id="KW-1185">Reference proteome</keyword>
<dbReference type="Proteomes" id="UP000000483">
    <property type="component" value="Chromosome"/>
</dbReference>
<dbReference type="OrthoDB" id="5343295at2"/>
<evidence type="ECO:0000313" key="4">
    <source>
        <dbReference type="Proteomes" id="UP000000483"/>
    </source>
</evidence>
<dbReference type="AlphaFoldDB" id="F2NHT5"/>
<dbReference type="InterPro" id="IPR013096">
    <property type="entry name" value="Cupin_2"/>
</dbReference>
<gene>
    <name evidence="3" type="ordered locus">Desac_1566</name>
</gene>
<dbReference type="SUPFAM" id="SSF47413">
    <property type="entry name" value="lambda repressor-like DNA-binding domains"/>
    <property type="match status" value="1"/>
</dbReference>
<organism evidence="3 4">
    <name type="scientific">Desulfobacca acetoxidans (strain ATCC 700848 / DSM 11109 / ASRB2)</name>
    <dbReference type="NCBI Taxonomy" id="880072"/>
    <lineage>
        <taxon>Bacteria</taxon>
        <taxon>Pseudomonadati</taxon>
        <taxon>Thermodesulfobacteriota</taxon>
        <taxon>Desulfobaccia</taxon>
        <taxon>Desulfobaccales</taxon>
        <taxon>Desulfobaccaceae</taxon>
        <taxon>Desulfobacca</taxon>
    </lineage>
</organism>
<sequence>MKIGEKLKRLRQANSLTQEELANRAYLTKGFISQLERDQTSPSIATLKDILDVLGVSLADFFRDLPQDRVVYPQSARITTSNSTTACRVEVLVPDAQNRMMDPVLVTLAGGAALPPQEPHEGEEFGIVLKGAVSLRLDNSTFRVKQSECFYFRSDREHAVVNLGKQEVRILWVVTPPIFG</sequence>
<dbReference type="Gene3D" id="2.60.120.10">
    <property type="entry name" value="Jelly Rolls"/>
    <property type="match status" value="1"/>
</dbReference>
<dbReference type="GO" id="GO:0003700">
    <property type="term" value="F:DNA-binding transcription factor activity"/>
    <property type="evidence" value="ECO:0007669"/>
    <property type="project" value="TreeGrafter"/>
</dbReference>